<sequence>LARKDPAISAEERQRELRRMRQIRYRQKKYDLNMKLEEDTVQLREEVEQLEQRRRTIAAAVPTNQSMWDVVLKYFQVFRYGVQERASIQEPTSGPGASSSPQLEFVLATMTKDVVFNSCRGSEAIMKAWKCQTLWFKDFELELESLVKVSGSSLVATTTTNFTIVDRTLQNVFPHLSEKNGFRSAGLGPRVAKTLLGERVTVRGSVRFEWDGFLGRVTMITTQSDLLTPILRLLGNLEDVSYVFEWALVSPEFQW</sequence>
<evidence type="ECO:0000313" key="3">
    <source>
        <dbReference type="Proteomes" id="UP000002640"/>
    </source>
</evidence>
<dbReference type="KEGG" id="psoj:PHYSODRAFT_435313"/>
<evidence type="ECO:0008006" key="4">
    <source>
        <dbReference type="Google" id="ProtNLM"/>
    </source>
</evidence>
<feature type="coiled-coil region" evidence="1">
    <location>
        <begin position="33"/>
        <end position="60"/>
    </location>
</feature>
<dbReference type="RefSeq" id="XP_009535265.1">
    <property type="nucleotide sequence ID" value="XM_009536970.1"/>
</dbReference>
<dbReference type="SMR" id="G5A5M7"/>
<dbReference type="InParanoid" id="G5A5M7"/>
<evidence type="ECO:0000256" key="1">
    <source>
        <dbReference type="SAM" id="Coils"/>
    </source>
</evidence>
<organism evidence="2 3">
    <name type="scientific">Phytophthora sojae (strain P6497)</name>
    <name type="common">Soybean stem and root rot agent</name>
    <name type="synonym">Phytophthora megasperma f. sp. glycines</name>
    <dbReference type="NCBI Taxonomy" id="1094619"/>
    <lineage>
        <taxon>Eukaryota</taxon>
        <taxon>Sar</taxon>
        <taxon>Stramenopiles</taxon>
        <taxon>Oomycota</taxon>
        <taxon>Peronosporomycetes</taxon>
        <taxon>Peronosporales</taxon>
        <taxon>Peronosporaceae</taxon>
        <taxon>Phytophthora</taxon>
    </lineage>
</organism>
<dbReference type="AlphaFoldDB" id="G5A5M7"/>
<feature type="non-terminal residue" evidence="2">
    <location>
        <position position="255"/>
    </location>
</feature>
<proteinExistence type="predicted"/>
<gene>
    <name evidence="2" type="ORF">PHYSODRAFT_435313</name>
</gene>
<protein>
    <recommendedName>
        <fullName evidence="4">BZIP domain-containing protein</fullName>
    </recommendedName>
</protein>
<name>G5A5M7_PHYSP</name>
<feature type="non-terminal residue" evidence="2">
    <location>
        <position position="1"/>
    </location>
</feature>
<accession>G5A5M7</accession>
<reference evidence="2 3" key="1">
    <citation type="journal article" date="2006" name="Science">
        <title>Phytophthora genome sequences uncover evolutionary origins and mechanisms of pathogenesis.</title>
        <authorList>
            <person name="Tyler B.M."/>
            <person name="Tripathy S."/>
            <person name="Zhang X."/>
            <person name="Dehal P."/>
            <person name="Jiang R.H."/>
            <person name="Aerts A."/>
            <person name="Arredondo F.D."/>
            <person name="Baxter L."/>
            <person name="Bensasson D."/>
            <person name="Beynon J.L."/>
            <person name="Chapman J."/>
            <person name="Damasceno C.M."/>
            <person name="Dorrance A.E."/>
            <person name="Dou D."/>
            <person name="Dickerman A.W."/>
            <person name="Dubchak I.L."/>
            <person name="Garbelotto M."/>
            <person name="Gijzen M."/>
            <person name="Gordon S.G."/>
            <person name="Govers F."/>
            <person name="Grunwald N.J."/>
            <person name="Huang W."/>
            <person name="Ivors K.L."/>
            <person name="Jones R.W."/>
            <person name="Kamoun S."/>
            <person name="Krampis K."/>
            <person name="Lamour K.H."/>
            <person name="Lee M.K."/>
            <person name="McDonald W.H."/>
            <person name="Medina M."/>
            <person name="Meijer H.J."/>
            <person name="Nordberg E.K."/>
            <person name="Maclean D.J."/>
            <person name="Ospina-Giraldo M.D."/>
            <person name="Morris P.F."/>
            <person name="Phuntumart V."/>
            <person name="Putnam N.H."/>
            <person name="Rash S."/>
            <person name="Rose J.K."/>
            <person name="Sakihama Y."/>
            <person name="Salamov A.A."/>
            <person name="Savidor A."/>
            <person name="Scheuring C.F."/>
            <person name="Smith B.M."/>
            <person name="Sobral B.W."/>
            <person name="Terry A."/>
            <person name="Torto-Alalibo T.A."/>
            <person name="Win J."/>
            <person name="Xu Z."/>
            <person name="Zhang H."/>
            <person name="Grigoriev I.V."/>
            <person name="Rokhsar D.S."/>
            <person name="Boore J.L."/>
        </authorList>
    </citation>
    <scope>NUCLEOTIDE SEQUENCE [LARGE SCALE GENOMIC DNA]</scope>
    <source>
        <strain evidence="2 3">P6497</strain>
    </source>
</reference>
<keyword evidence="3" id="KW-1185">Reference proteome</keyword>
<dbReference type="GeneID" id="20652478"/>
<evidence type="ECO:0000313" key="2">
    <source>
        <dbReference type="EMBL" id="EGZ08632.1"/>
    </source>
</evidence>
<keyword evidence="1" id="KW-0175">Coiled coil</keyword>
<dbReference type="OMA" id="YFEIFRF"/>
<dbReference type="Proteomes" id="UP000002640">
    <property type="component" value="Unassembled WGS sequence"/>
</dbReference>
<dbReference type="EMBL" id="JH159160">
    <property type="protein sequence ID" value="EGZ08632.1"/>
    <property type="molecule type" value="Genomic_DNA"/>
</dbReference>